<gene>
    <name evidence="1" type="ORF">vBAbaMPhT2_095</name>
</gene>
<evidence type="ECO:0000313" key="1">
    <source>
        <dbReference type="EMBL" id="QHJ75707.1"/>
    </source>
</evidence>
<proteinExistence type="predicted"/>
<evidence type="ECO:0000313" key="2">
    <source>
        <dbReference type="Proteomes" id="UP000464274"/>
    </source>
</evidence>
<dbReference type="EMBL" id="MN864865">
    <property type="protein sequence ID" value="QHJ75707.1"/>
    <property type="molecule type" value="Genomic_DNA"/>
</dbReference>
<protein>
    <submittedName>
        <fullName evidence="1">Uncharacterized protein</fullName>
    </submittedName>
</protein>
<reference evidence="1 2" key="1">
    <citation type="submission" date="2019-12" db="EMBL/GenBank/DDBJ databases">
        <title>Developing bacteriophages as a method of controlling the opportunistic pathogen Acinetobacter baumannii in Thai hospitals.</title>
        <authorList>
            <person name="Styles K.M."/>
            <person name="Smith S.E."/>
            <person name="Thummeepak R."/>
            <person name="Leungtongkam U."/>
            <person name="Christie G.S."/>
            <person name="Millard A."/>
            <person name="Moat J."/>
            <person name="Dowson C.C."/>
            <person name="Wellington E.M."/>
            <person name="Sitthisak S."/>
            <person name="Sagona A.P."/>
        </authorList>
    </citation>
    <scope>NUCLEOTIDE SEQUENCE [LARGE SCALE GENOMIC DNA]</scope>
</reference>
<keyword evidence="2" id="KW-1185">Reference proteome</keyword>
<accession>A0A6B9SXS1</accession>
<name>A0A6B9SXS1_9CAUD</name>
<sequence length="76" mass="9483">MKKFIKRLLSGLAWWVLEDEIRDKWIWRGYFNDYTKWMSRDFPVMEDMYEHFKDVPYGGPINNCKRRQELEGKYKV</sequence>
<dbReference type="Proteomes" id="UP000464274">
    <property type="component" value="Segment"/>
</dbReference>
<organism evidence="1 2">
    <name type="scientific">Acinetobacter phage vB_AbaM_PhT2</name>
    <dbReference type="NCBI Taxonomy" id="2690230"/>
    <lineage>
        <taxon>Viruses</taxon>
        <taxon>Duplodnaviria</taxon>
        <taxon>Heunggongvirae</taxon>
        <taxon>Uroviricota</taxon>
        <taxon>Caudoviricetes</taxon>
        <taxon>Pantevenvirales</taxon>
        <taxon>Straboviridae</taxon>
        <taxon>Twarogvirinae</taxon>
        <taxon>Hadassahvirus</taxon>
        <taxon>Hadassahvirus pht2</taxon>
    </lineage>
</organism>